<evidence type="ECO:0000256" key="1">
    <source>
        <dbReference type="ARBA" id="ARBA00008601"/>
    </source>
</evidence>
<dbReference type="InterPro" id="IPR016130">
    <property type="entry name" value="Tyr_Pase_AS"/>
</dbReference>
<feature type="region of interest" description="Disordered" evidence="5">
    <location>
        <begin position="912"/>
        <end position="931"/>
    </location>
</feature>
<dbReference type="PROSITE" id="PS50206">
    <property type="entry name" value="RHODANESE_3"/>
    <property type="match status" value="1"/>
</dbReference>
<dbReference type="FunFam" id="3.90.190.10:FF:000208">
    <property type="entry name" value="Vh5 dual specificity phosphatase, putative"/>
    <property type="match status" value="1"/>
</dbReference>
<dbReference type="SMART" id="SM00195">
    <property type="entry name" value="DSPc"/>
    <property type="match status" value="1"/>
</dbReference>
<feature type="region of interest" description="Disordered" evidence="5">
    <location>
        <begin position="641"/>
        <end position="675"/>
    </location>
</feature>
<dbReference type="GO" id="GO:0043409">
    <property type="term" value="P:negative regulation of MAPK cascade"/>
    <property type="evidence" value="ECO:0007669"/>
    <property type="project" value="TreeGrafter"/>
</dbReference>
<dbReference type="STRING" id="158441.A0A226DF05"/>
<dbReference type="CDD" id="cd01446">
    <property type="entry name" value="DSP_MapKP"/>
    <property type="match status" value="1"/>
</dbReference>
<feature type="domain" description="Tyrosine-protein phosphatase" evidence="6">
    <location>
        <begin position="158"/>
        <end position="300"/>
    </location>
</feature>
<dbReference type="PANTHER" id="PTHR10159">
    <property type="entry name" value="DUAL SPECIFICITY PROTEIN PHOSPHATASE"/>
    <property type="match status" value="1"/>
</dbReference>
<organism evidence="9 10">
    <name type="scientific">Folsomia candida</name>
    <name type="common">Springtail</name>
    <dbReference type="NCBI Taxonomy" id="158441"/>
    <lineage>
        <taxon>Eukaryota</taxon>
        <taxon>Metazoa</taxon>
        <taxon>Ecdysozoa</taxon>
        <taxon>Arthropoda</taxon>
        <taxon>Hexapoda</taxon>
        <taxon>Collembola</taxon>
        <taxon>Entomobryomorpha</taxon>
        <taxon>Isotomoidea</taxon>
        <taxon>Isotomidae</taxon>
        <taxon>Proisotominae</taxon>
        <taxon>Folsomia</taxon>
    </lineage>
</organism>
<evidence type="ECO:0000259" key="6">
    <source>
        <dbReference type="PROSITE" id="PS50054"/>
    </source>
</evidence>
<dbReference type="InterPro" id="IPR008343">
    <property type="entry name" value="MKP"/>
</dbReference>
<dbReference type="GO" id="GO:0017017">
    <property type="term" value="F:MAP kinase tyrosine/serine/threonine phosphatase activity"/>
    <property type="evidence" value="ECO:0007669"/>
    <property type="project" value="InterPro"/>
</dbReference>
<feature type="domain" description="Tyrosine specific protein phosphatases" evidence="7">
    <location>
        <begin position="221"/>
        <end position="278"/>
    </location>
</feature>
<evidence type="ECO:0000256" key="5">
    <source>
        <dbReference type="SAM" id="MobiDB-lite"/>
    </source>
</evidence>
<feature type="compositionally biased region" description="Polar residues" evidence="5">
    <location>
        <begin position="597"/>
        <end position="611"/>
    </location>
</feature>
<dbReference type="InterPro" id="IPR000340">
    <property type="entry name" value="Dual-sp_phosphatase_cat-dom"/>
</dbReference>
<feature type="region of interest" description="Disordered" evidence="5">
    <location>
        <begin position="381"/>
        <end position="412"/>
    </location>
</feature>
<evidence type="ECO:0000259" key="8">
    <source>
        <dbReference type="PROSITE" id="PS50206"/>
    </source>
</evidence>
<evidence type="ECO:0000256" key="3">
    <source>
        <dbReference type="ARBA" id="ARBA00022801"/>
    </source>
</evidence>
<dbReference type="InterPro" id="IPR020422">
    <property type="entry name" value="TYR_PHOSPHATASE_DUAL_dom"/>
</dbReference>
<dbReference type="InterPro" id="IPR036873">
    <property type="entry name" value="Rhodanese-like_dom_sf"/>
</dbReference>
<feature type="region of interest" description="Disordered" evidence="5">
    <location>
        <begin position="584"/>
        <end position="611"/>
    </location>
</feature>
<dbReference type="GO" id="GO:0033550">
    <property type="term" value="F:MAP kinase tyrosine phosphatase activity"/>
    <property type="evidence" value="ECO:0007669"/>
    <property type="project" value="TreeGrafter"/>
</dbReference>
<comment type="similarity">
    <text evidence="1">Belongs to the protein-tyrosine phosphatase family. Non-receptor class dual specificity subfamily.</text>
</comment>
<dbReference type="Pfam" id="PF00581">
    <property type="entry name" value="Rhodanese"/>
    <property type="match status" value="1"/>
</dbReference>
<dbReference type="InterPro" id="IPR001763">
    <property type="entry name" value="Rhodanese-like_dom"/>
</dbReference>
<dbReference type="PROSITE" id="PS00383">
    <property type="entry name" value="TYR_PHOSPHATASE_1"/>
    <property type="match status" value="1"/>
</dbReference>
<dbReference type="SUPFAM" id="SSF52821">
    <property type="entry name" value="Rhodanese/Cell cycle control phosphatase"/>
    <property type="match status" value="1"/>
</dbReference>
<keyword evidence="4" id="KW-0904">Protein phosphatase</keyword>
<feature type="region of interest" description="Disordered" evidence="5">
    <location>
        <begin position="730"/>
        <end position="791"/>
    </location>
</feature>
<proteinExistence type="inferred from homology"/>
<comment type="caution">
    <text evidence="9">The sequence shown here is derived from an EMBL/GenBank/DDBJ whole genome shotgun (WGS) entry which is preliminary data.</text>
</comment>
<dbReference type="InterPro" id="IPR029021">
    <property type="entry name" value="Prot-tyrosine_phosphatase-like"/>
</dbReference>
<dbReference type="PANTHER" id="PTHR10159:SF533">
    <property type="entry name" value="TYROSINE-PROTEIN PHOSPHATASE VHP-1"/>
    <property type="match status" value="1"/>
</dbReference>
<dbReference type="CDD" id="cd14568">
    <property type="entry name" value="DSP_MKP_classIII"/>
    <property type="match status" value="1"/>
</dbReference>
<keyword evidence="3" id="KW-0378">Hydrolase</keyword>
<evidence type="ECO:0000256" key="2">
    <source>
        <dbReference type="ARBA" id="ARBA00013064"/>
    </source>
</evidence>
<sequence length="931" mass="102015">MALRRSRICNLSPGQLAGSLTETPRKVKIIDCRSFLEYNDNHIVGAANICCSKLIKRRLQQEKLSLKDLLVHCRIDIDDTCDIVVYDQRSPSIEDVSPDSFVYVLVKKLILVFEKVHLLAGGFIAFQSLYPEFTENKIWKYPGLTALSQPCLPTNSSGPTRILPFLYLGSEEDAHNKELLQSHNITYELNVSNKCPKPEFVSDGHFMRLPVNDSHNEKLLPYFIEAFQFIDKARESNESVLVHCLAGISRSPTVAIAYVMRHLQMTCEDAYRYVKAKRATISPNFNFLGQLLEYEKQLVQDNVIEKKQSPVVPLSFTSASQSSVDFVLGPPPPHLPIPVKPPGKRLNLNLRFSPFADPPTLSSPKDSSPTTAMARLQFDKPLGKENRSGSGGNSGGIVPPPPTTLSFAGLSRPTRLVKEQNVTSIQEEEVGHAAWESVSKSLSHHSSSSSSSSLSISISKGFKCRKGSSVEQQISESSSSSSSSSSSKMCGGGCDYGKKFKVHKIHVEGSADSTNKDHVEQCGEENNAVEPVPSCLPSSILNSGCSSASISSGGGDTSHSSSGINVVGLSPVACYKREFSRSDSVSTSGIGSEISENELQASGSWEMSESGNLNDDGVFSDSCSGFSKSPRRQLQLWSSDSGHWSSVEDGMSCSSSQVMDVPPPPPSSSVSHPPGLAEIEMLKSPEKRKCPSTLFTKYSHYLSSHEKRKSYAGDSSSMVPEWTAGDLRRPKRWSISEDIPNNSEPGTSSSSSSCNKGDDDELGKESAGVEQSEKSGMEKEQRSSSPSNHAAGHLNFDNHWFNLLSGSELTCCERQGEGLLYRVHSCPGFLDCRDWLHLQQSVPDSPPDHEPISDSVLLKMRSCCHRSRHERSFEHSTMSQHHPWNKNRFSFGHVDYDELLCKLHNVQDAKAESSHSSSSTLASSSFSIVVQ</sequence>
<dbReference type="GO" id="GO:0005737">
    <property type="term" value="C:cytoplasm"/>
    <property type="evidence" value="ECO:0007669"/>
    <property type="project" value="TreeGrafter"/>
</dbReference>
<protein>
    <recommendedName>
        <fullName evidence="2">protein-tyrosine-phosphatase</fullName>
        <ecNumber evidence="2">3.1.3.48</ecNumber>
    </recommendedName>
</protein>
<dbReference type="SMART" id="SM00450">
    <property type="entry name" value="RHOD"/>
    <property type="match status" value="1"/>
</dbReference>
<dbReference type="AlphaFoldDB" id="A0A226DF05"/>
<evidence type="ECO:0000313" key="9">
    <source>
        <dbReference type="EMBL" id="OXA44132.1"/>
    </source>
</evidence>
<evidence type="ECO:0000259" key="7">
    <source>
        <dbReference type="PROSITE" id="PS50056"/>
    </source>
</evidence>
<feature type="region of interest" description="Disordered" evidence="5">
    <location>
        <begin position="469"/>
        <end position="489"/>
    </location>
</feature>
<accession>A0A226DF05</accession>
<dbReference type="Gene3D" id="3.40.250.10">
    <property type="entry name" value="Rhodanese-like domain"/>
    <property type="match status" value="1"/>
</dbReference>
<feature type="compositionally biased region" description="Low complexity" evidence="5">
    <location>
        <begin position="914"/>
        <end position="931"/>
    </location>
</feature>
<dbReference type="Pfam" id="PF00782">
    <property type="entry name" value="DSPc"/>
    <property type="match status" value="1"/>
</dbReference>
<feature type="compositionally biased region" description="Low complexity" evidence="5">
    <location>
        <begin position="469"/>
        <end position="487"/>
    </location>
</feature>
<feature type="compositionally biased region" description="Basic and acidic residues" evidence="5">
    <location>
        <begin position="771"/>
        <end position="782"/>
    </location>
</feature>
<reference evidence="9 10" key="1">
    <citation type="submission" date="2015-12" db="EMBL/GenBank/DDBJ databases">
        <title>The genome of Folsomia candida.</title>
        <authorList>
            <person name="Faddeeva A."/>
            <person name="Derks M.F."/>
            <person name="Anvar Y."/>
            <person name="Smit S."/>
            <person name="Van Straalen N."/>
            <person name="Roelofs D."/>
        </authorList>
    </citation>
    <scope>NUCLEOTIDE SEQUENCE [LARGE SCALE GENOMIC DNA]</scope>
    <source>
        <strain evidence="9 10">VU population</strain>
        <tissue evidence="9">Whole body</tissue>
    </source>
</reference>
<feature type="domain" description="Rhodanese" evidence="8">
    <location>
        <begin position="23"/>
        <end position="135"/>
    </location>
</feature>
<dbReference type="InterPro" id="IPR000387">
    <property type="entry name" value="Tyr_Pase_dom"/>
</dbReference>
<dbReference type="SUPFAM" id="SSF52799">
    <property type="entry name" value="(Phosphotyrosine protein) phosphatases II"/>
    <property type="match status" value="1"/>
</dbReference>
<evidence type="ECO:0000313" key="10">
    <source>
        <dbReference type="Proteomes" id="UP000198287"/>
    </source>
</evidence>
<dbReference type="PRINTS" id="PR01764">
    <property type="entry name" value="MAPKPHPHTASE"/>
</dbReference>
<evidence type="ECO:0000256" key="4">
    <source>
        <dbReference type="ARBA" id="ARBA00022912"/>
    </source>
</evidence>
<dbReference type="Gene3D" id="3.90.190.10">
    <property type="entry name" value="Protein tyrosine phosphatase superfamily"/>
    <property type="match status" value="1"/>
</dbReference>
<name>A0A226DF05_FOLCA</name>
<keyword evidence="10" id="KW-1185">Reference proteome</keyword>
<dbReference type="EMBL" id="LNIX01000020">
    <property type="protein sequence ID" value="OXA44132.1"/>
    <property type="molecule type" value="Genomic_DNA"/>
</dbReference>
<gene>
    <name evidence="9" type="ORF">Fcan01_21239</name>
</gene>
<dbReference type="FunFam" id="3.40.250.10:FF:000020">
    <property type="entry name" value="Dual specificity protein phosphatase 8"/>
    <property type="match status" value="1"/>
</dbReference>
<dbReference type="GO" id="GO:0008330">
    <property type="term" value="F:protein tyrosine/threonine phosphatase activity"/>
    <property type="evidence" value="ECO:0007669"/>
    <property type="project" value="TreeGrafter"/>
</dbReference>
<dbReference type="Proteomes" id="UP000198287">
    <property type="component" value="Unassembled WGS sequence"/>
</dbReference>
<dbReference type="EC" id="3.1.3.48" evidence="2"/>
<dbReference type="PROSITE" id="PS50056">
    <property type="entry name" value="TYR_PHOSPHATASE_2"/>
    <property type="match status" value="1"/>
</dbReference>
<dbReference type="PROSITE" id="PS50054">
    <property type="entry name" value="TYR_PHOSPHATASE_DUAL"/>
    <property type="match status" value="1"/>
</dbReference>
<dbReference type="OrthoDB" id="426001at2759"/>